<evidence type="ECO:0000313" key="3">
    <source>
        <dbReference type="Proteomes" id="UP001295684"/>
    </source>
</evidence>
<dbReference type="EMBL" id="CAMPGE010025794">
    <property type="protein sequence ID" value="CAI2383519.1"/>
    <property type="molecule type" value="Genomic_DNA"/>
</dbReference>
<evidence type="ECO:0000313" key="2">
    <source>
        <dbReference type="EMBL" id="CAI2383519.1"/>
    </source>
</evidence>
<reference evidence="2" key="1">
    <citation type="submission" date="2023-07" db="EMBL/GenBank/DDBJ databases">
        <authorList>
            <consortium name="AG Swart"/>
            <person name="Singh M."/>
            <person name="Singh A."/>
            <person name="Seah K."/>
            <person name="Emmerich C."/>
        </authorList>
    </citation>
    <scope>NUCLEOTIDE SEQUENCE</scope>
    <source>
        <strain evidence="2">DP1</strain>
    </source>
</reference>
<evidence type="ECO:0000256" key="1">
    <source>
        <dbReference type="SAM" id="MobiDB-lite"/>
    </source>
</evidence>
<feature type="compositionally biased region" description="Basic residues" evidence="1">
    <location>
        <begin position="33"/>
        <end position="53"/>
    </location>
</feature>
<feature type="region of interest" description="Disordered" evidence="1">
    <location>
        <begin position="1"/>
        <end position="71"/>
    </location>
</feature>
<proteinExistence type="predicted"/>
<gene>
    <name evidence="2" type="ORF">ECRASSUSDP1_LOCUS25022</name>
</gene>
<dbReference type="AlphaFoldDB" id="A0AAD1Y2S5"/>
<dbReference type="Proteomes" id="UP001295684">
    <property type="component" value="Unassembled WGS sequence"/>
</dbReference>
<feature type="region of interest" description="Disordered" evidence="1">
    <location>
        <begin position="109"/>
        <end position="176"/>
    </location>
</feature>
<feature type="compositionally biased region" description="Acidic residues" evidence="1">
    <location>
        <begin position="126"/>
        <end position="137"/>
    </location>
</feature>
<accession>A0AAD1Y2S5</accession>
<keyword evidence="3" id="KW-1185">Reference proteome</keyword>
<protein>
    <submittedName>
        <fullName evidence="2">Uncharacterized protein</fullName>
    </submittedName>
</protein>
<organism evidence="2 3">
    <name type="scientific">Euplotes crassus</name>
    <dbReference type="NCBI Taxonomy" id="5936"/>
    <lineage>
        <taxon>Eukaryota</taxon>
        <taxon>Sar</taxon>
        <taxon>Alveolata</taxon>
        <taxon>Ciliophora</taxon>
        <taxon>Intramacronucleata</taxon>
        <taxon>Spirotrichea</taxon>
        <taxon>Hypotrichia</taxon>
        <taxon>Euplotida</taxon>
        <taxon>Euplotidae</taxon>
        <taxon>Moneuplotes</taxon>
    </lineage>
</organism>
<feature type="compositionally biased region" description="Acidic residues" evidence="1">
    <location>
        <begin position="153"/>
        <end position="171"/>
    </location>
</feature>
<name>A0AAD1Y2S5_EUPCR</name>
<comment type="caution">
    <text evidence="2">The sequence shown here is derived from an EMBL/GenBank/DDBJ whole genome shotgun (WGS) entry which is preliminary data.</text>
</comment>
<sequence length="253" mass="29504">MHNLDDTRNPLNGQRENSPLLDNLESNVDWNGKKVRKANKKKRRRRKKKKKPKLSQNAIKLSLDEKDIMEPEQPDVNMGMKLGNHNDIVDINMDDFIIKKVTENKLFAESPSKRNGSKELSANQKDEEEKEQLEDIDNLLNMNFDQKPHQEETQDDETSEYESESEEDESIDFTHKRNFSSKLAPLKLQSGDVPFLNNESINKPIVLPKKYMEDMKNSFDRELDELDNINPIPAVQLRDGLKKTESPDFDFEF</sequence>